<comment type="caution">
    <text evidence="2">The sequence shown here is derived from an EMBL/GenBank/DDBJ whole genome shotgun (WGS) entry which is preliminary data.</text>
</comment>
<evidence type="ECO:0000313" key="2">
    <source>
        <dbReference type="EMBL" id="TXF90990.1"/>
    </source>
</evidence>
<dbReference type="AlphaFoldDB" id="A0A5C7FX21"/>
<proteinExistence type="predicted"/>
<name>A0A5C7FX21_9BACT</name>
<reference evidence="2 3" key="1">
    <citation type="submission" date="2019-08" db="EMBL/GenBank/DDBJ databases">
        <title>Lewinella sp. strain SSH13 Genome sequencing and assembly.</title>
        <authorList>
            <person name="Kim I."/>
        </authorList>
    </citation>
    <scope>NUCLEOTIDE SEQUENCE [LARGE SCALE GENOMIC DNA]</scope>
    <source>
        <strain evidence="2 3">SSH13</strain>
    </source>
</reference>
<organism evidence="2 3">
    <name type="scientific">Neolewinella aurantiaca</name>
    <dbReference type="NCBI Taxonomy" id="2602767"/>
    <lineage>
        <taxon>Bacteria</taxon>
        <taxon>Pseudomonadati</taxon>
        <taxon>Bacteroidota</taxon>
        <taxon>Saprospiria</taxon>
        <taxon>Saprospirales</taxon>
        <taxon>Lewinellaceae</taxon>
        <taxon>Neolewinella</taxon>
    </lineage>
</organism>
<evidence type="ECO:0000256" key="1">
    <source>
        <dbReference type="SAM" id="SignalP"/>
    </source>
</evidence>
<feature type="chain" id="PRO_5022986641" evidence="1">
    <location>
        <begin position="19"/>
        <end position="511"/>
    </location>
</feature>
<feature type="signal peptide" evidence="1">
    <location>
        <begin position="1"/>
        <end position="18"/>
    </location>
</feature>
<evidence type="ECO:0000313" key="3">
    <source>
        <dbReference type="Proteomes" id="UP000321907"/>
    </source>
</evidence>
<sequence>MRLLTVFILFLTMGAVSAQTSVHFDRPFHVAGEVAWFSVYPPSPAPPKVRATVYSPNGDAIDYFFLSAEDGGRYQGYYRWPFEAQTGYFRVSFTGLSSSGQTLDIGTVRHPVYADKRVEPSEAEGNTAASDTPPAAGLALGMTGNKLTLSGTNGDAYSLSIVNEDVITSNAEAFFLTSGGSNIPAADTWVDTLFYPAEVMTAAGTPLTTNLLPVFDPNRYEFGFAKSDEAGSVTLQTPPFEGEKMLQLRDLNGADLKPSTVEFKLSPIAEKPVVTQAVATYIDLSRRRRKIYQLFATVETEIDAAASRETPREVRPNRDFNVQDYKAFPDMFTFFKEVAGELKVRLKKGNYTARLYNAPNQRYFGENPLYIIDGRLTRDDNYVMNLSPSEIRYLAFYYVGSELRRNFPALGNNGVVRIETIRGLSKFPAADAEDSFSVKGLQPAADFPVRDAAESDVPAISPVLLWETGAGDATFDLPATDDIGKYRVFVVTRSAEGKVRAANHSFEVSVK</sequence>
<gene>
    <name evidence="2" type="ORF">FUA23_04090</name>
</gene>
<protein>
    <submittedName>
        <fullName evidence="2">Uncharacterized protein</fullName>
    </submittedName>
</protein>
<dbReference type="Proteomes" id="UP000321907">
    <property type="component" value="Unassembled WGS sequence"/>
</dbReference>
<dbReference type="RefSeq" id="WP_147929448.1">
    <property type="nucleotide sequence ID" value="NZ_VOXD01000004.1"/>
</dbReference>
<keyword evidence="3" id="KW-1185">Reference proteome</keyword>
<dbReference type="EMBL" id="VOXD01000004">
    <property type="protein sequence ID" value="TXF90990.1"/>
    <property type="molecule type" value="Genomic_DNA"/>
</dbReference>
<accession>A0A5C7FX21</accession>
<keyword evidence="1" id="KW-0732">Signal</keyword>
<dbReference type="OrthoDB" id="679547at2"/>